<protein>
    <submittedName>
        <fullName evidence="1">Phenol hydroxylase subunit P4</fullName>
    </submittedName>
</protein>
<dbReference type="RefSeq" id="WP_187716639.1">
    <property type="nucleotide sequence ID" value="NZ_JACTAH010000001.1"/>
</dbReference>
<proteinExistence type="predicted"/>
<organism evidence="1 2">
    <name type="scientific">Thauera sedimentorum</name>
    <dbReference type="NCBI Taxonomy" id="2767595"/>
    <lineage>
        <taxon>Bacteria</taxon>
        <taxon>Pseudomonadati</taxon>
        <taxon>Pseudomonadota</taxon>
        <taxon>Betaproteobacteria</taxon>
        <taxon>Rhodocyclales</taxon>
        <taxon>Zoogloeaceae</taxon>
        <taxon>Thauera</taxon>
    </lineage>
</organism>
<gene>
    <name evidence="1" type="ORF">IFO67_02880</name>
</gene>
<dbReference type="EMBL" id="JACYTO010000001">
    <property type="protein sequence ID" value="MBD8501818.1"/>
    <property type="molecule type" value="Genomic_DNA"/>
</dbReference>
<dbReference type="Gene3D" id="3.10.20.560">
    <property type="entry name" value="Phenol hydroxylase"/>
    <property type="match status" value="1"/>
</dbReference>
<reference evidence="2" key="1">
    <citation type="submission" date="2023-07" db="EMBL/GenBank/DDBJ databases">
        <title>Thauera sp. CAU 1555 isolated from sand of Yaerae Beach.</title>
        <authorList>
            <person name="Kim W."/>
        </authorList>
    </citation>
    <scope>NUCLEOTIDE SEQUENCE [LARGE SCALE GENOMIC DNA]</scope>
    <source>
        <strain evidence="2">CAU 1555</strain>
    </source>
</reference>
<dbReference type="Proteomes" id="UP000603602">
    <property type="component" value="Unassembled WGS sequence"/>
</dbReference>
<name>A0ABR9B737_9RHOO</name>
<dbReference type="InterPro" id="IPR043010">
    <property type="entry name" value="Phenol_hydroxylase_sf"/>
</dbReference>
<evidence type="ECO:0000313" key="1">
    <source>
        <dbReference type="EMBL" id="MBD8501818.1"/>
    </source>
</evidence>
<sequence length="118" mass="13349">MAVKSIKEYIGEPRDSVGHFHGNQLLFVSWDRHLLFAAPFLLYVNPETRFGDVVSGPLTALLQPDPDAAAIDWNRVEWLKANQPWTPDFERTLAENGISHKDQLRFRTPGPNSLLNPA</sequence>
<evidence type="ECO:0000313" key="2">
    <source>
        <dbReference type="Proteomes" id="UP000603602"/>
    </source>
</evidence>
<accession>A0ABR9B737</accession>
<keyword evidence="2" id="KW-1185">Reference proteome</keyword>
<dbReference type="Pfam" id="PF04663">
    <property type="entry name" value="Phenol_monoox"/>
    <property type="match status" value="1"/>
</dbReference>
<comment type="caution">
    <text evidence="1">The sequence shown here is derived from an EMBL/GenBank/DDBJ whole genome shotgun (WGS) entry which is preliminary data.</text>
</comment>
<dbReference type="InterPro" id="IPR006756">
    <property type="entry name" value="Phenol_hydroxylase"/>
</dbReference>